<organism evidence="11 12">
    <name type="scientific">Henningerozyma blattae (strain ATCC 34711 / CBS 6284 / DSM 70876 / NBRC 10599 / NRRL Y-10934 / UCD 77-7)</name>
    <name type="common">Yeast</name>
    <name type="synonym">Tetrapisispora blattae</name>
    <dbReference type="NCBI Taxonomy" id="1071380"/>
    <lineage>
        <taxon>Eukaryota</taxon>
        <taxon>Fungi</taxon>
        <taxon>Dikarya</taxon>
        <taxon>Ascomycota</taxon>
        <taxon>Saccharomycotina</taxon>
        <taxon>Saccharomycetes</taxon>
        <taxon>Saccharomycetales</taxon>
        <taxon>Saccharomycetaceae</taxon>
        <taxon>Henningerozyma</taxon>
    </lineage>
</organism>
<feature type="transmembrane region" description="Helical" evidence="9">
    <location>
        <begin position="603"/>
        <end position="621"/>
    </location>
</feature>
<feature type="transmembrane region" description="Helical" evidence="9">
    <location>
        <begin position="568"/>
        <end position="591"/>
    </location>
</feature>
<dbReference type="GO" id="GO:0015171">
    <property type="term" value="F:amino acid transmembrane transporter activity"/>
    <property type="evidence" value="ECO:0007669"/>
    <property type="project" value="TreeGrafter"/>
</dbReference>
<dbReference type="InterPro" id="IPR050524">
    <property type="entry name" value="APC_YAT"/>
</dbReference>
<dbReference type="PANTHER" id="PTHR43341:SF17">
    <property type="entry name" value="GENERAL AMINO ACID PERMEASE AGP1-RELATED"/>
    <property type="match status" value="1"/>
</dbReference>
<accession>I2GW09</accession>
<dbReference type="RefSeq" id="XP_004177830.1">
    <property type="nucleotide sequence ID" value="XM_004177782.1"/>
</dbReference>
<feature type="transmembrane region" description="Helical" evidence="9">
    <location>
        <begin position="311"/>
        <end position="337"/>
    </location>
</feature>
<dbReference type="KEGG" id="tbl:TBLA_0A05180"/>
<evidence type="ECO:0000313" key="12">
    <source>
        <dbReference type="Proteomes" id="UP000002866"/>
    </source>
</evidence>
<dbReference type="eggNOG" id="KOG1286">
    <property type="taxonomic scope" value="Eukaryota"/>
</dbReference>
<keyword evidence="3" id="KW-0813">Transport</keyword>
<dbReference type="Pfam" id="PF00324">
    <property type="entry name" value="AA_permease"/>
    <property type="match status" value="1"/>
</dbReference>
<keyword evidence="4 9" id="KW-0812">Transmembrane</keyword>
<feature type="domain" description="Amino acid permease/ SLC12A" evidence="10">
    <location>
        <begin position="167"/>
        <end position="632"/>
    </location>
</feature>
<evidence type="ECO:0000256" key="7">
    <source>
        <dbReference type="ARBA" id="ARBA00023136"/>
    </source>
</evidence>
<evidence type="ECO:0000256" key="5">
    <source>
        <dbReference type="ARBA" id="ARBA00022970"/>
    </source>
</evidence>
<feature type="transmembrane region" description="Helical" evidence="9">
    <location>
        <begin position="357"/>
        <end position="376"/>
    </location>
</feature>
<evidence type="ECO:0000259" key="10">
    <source>
        <dbReference type="Pfam" id="PF00324"/>
    </source>
</evidence>
<evidence type="ECO:0000313" key="11">
    <source>
        <dbReference type="EMBL" id="CCH58311.1"/>
    </source>
</evidence>
<feature type="transmembrane region" description="Helical" evidence="9">
    <location>
        <begin position="450"/>
        <end position="475"/>
    </location>
</feature>
<keyword evidence="12" id="KW-1185">Reference proteome</keyword>
<proteinExistence type="inferred from homology"/>
<dbReference type="FunCoup" id="I2GW09">
    <property type="interactions" value="262"/>
</dbReference>
<dbReference type="InterPro" id="IPR004841">
    <property type="entry name" value="AA-permease/SLC12A_dom"/>
</dbReference>
<evidence type="ECO:0000256" key="2">
    <source>
        <dbReference type="ARBA" id="ARBA00006983"/>
    </source>
</evidence>
<dbReference type="InterPro" id="IPR004762">
    <property type="entry name" value="Amino_acid_permease_fungi"/>
</dbReference>
<dbReference type="GeneID" id="14493297"/>
<feature type="compositionally biased region" description="Low complexity" evidence="8">
    <location>
        <begin position="38"/>
        <end position="49"/>
    </location>
</feature>
<evidence type="ECO:0000256" key="4">
    <source>
        <dbReference type="ARBA" id="ARBA00022692"/>
    </source>
</evidence>
<feature type="transmembrane region" description="Helical" evidence="9">
    <location>
        <begin position="280"/>
        <end position="299"/>
    </location>
</feature>
<feature type="transmembrane region" description="Helical" evidence="9">
    <location>
        <begin position="198"/>
        <end position="222"/>
    </location>
</feature>
<dbReference type="GO" id="GO:0016020">
    <property type="term" value="C:membrane"/>
    <property type="evidence" value="ECO:0007669"/>
    <property type="project" value="UniProtKB-SubCell"/>
</dbReference>
<evidence type="ECO:0000256" key="9">
    <source>
        <dbReference type="SAM" id="Phobius"/>
    </source>
</evidence>
<feature type="region of interest" description="Disordered" evidence="8">
    <location>
        <begin position="73"/>
        <end position="116"/>
    </location>
</feature>
<keyword evidence="6 9" id="KW-1133">Transmembrane helix</keyword>
<dbReference type="OrthoDB" id="3900342at2759"/>
<comment type="subcellular location">
    <subcellularLocation>
        <location evidence="1">Membrane</location>
        <topology evidence="1">Multi-pass membrane protein</topology>
    </subcellularLocation>
</comment>
<dbReference type="FunFam" id="1.20.1740.10:FF:000017">
    <property type="entry name" value="Amino acid permease"/>
    <property type="match status" value="1"/>
</dbReference>
<feature type="transmembrane region" description="Helical" evidence="9">
    <location>
        <begin position="168"/>
        <end position="186"/>
    </location>
</feature>
<feature type="transmembrane region" description="Helical" evidence="9">
    <location>
        <begin position="496"/>
        <end position="516"/>
    </location>
</feature>
<dbReference type="NCBIfam" id="TIGR00913">
    <property type="entry name" value="2A0310"/>
    <property type="match status" value="1"/>
</dbReference>
<feature type="compositionally biased region" description="Polar residues" evidence="8">
    <location>
        <begin position="98"/>
        <end position="110"/>
    </location>
</feature>
<dbReference type="Gene3D" id="1.20.1740.10">
    <property type="entry name" value="Amino acid/polyamine transporter I"/>
    <property type="match status" value="1"/>
</dbReference>
<dbReference type="Proteomes" id="UP000002866">
    <property type="component" value="Chromosome 1"/>
</dbReference>
<dbReference type="OMA" id="TWNYCIQ"/>
<dbReference type="HOGENOM" id="CLU_007946_12_0_1"/>
<dbReference type="AlphaFoldDB" id="I2GW09"/>
<evidence type="ECO:0000256" key="6">
    <source>
        <dbReference type="ARBA" id="ARBA00022989"/>
    </source>
</evidence>
<evidence type="ECO:0000256" key="1">
    <source>
        <dbReference type="ARBA" id="ARBA00004141"/>
    </source>
</evidence>
<dbReference type="PANTHER" id="PTHR43341">
    <property type="entry name" value="AMINO ACID PERMEASE"/>
    <property type="match status" value="1"/>
</dbReference>
<feature type="transmembrane region" description="Helical" evidence="9">
    <location>
        <begin position="243"/>
        <end position="268"/>
    </location>
</feature>
<evidence type="ECO:0000256" key="8">
    <source>
        <dbReference type="SAM" id="MobiDB-lite"/>
    </source>
</evidence>
<dbReference type="InParanoid" id="I2GW09"/>
<comment type="similarity">
    <text evidence="2">Belongs to the amino acid-polyamine-organocation (APC) superfamily. YAT (TC 2.A.3.10) family.</text>
</comment>
<feature type="transmembrane region" description="Helical" evidence="9">
    <location>
        <begin position="522"/>
        <end position="547"/>
    </location>
</feature>
<gene>
    <name evidence="11" type="primary">TBLA0A05180</name>
    <name evidence="11" type="ORF">TBLA_0A05180</name>
</gene>
<keyword evidence="5" id="KW-0029">Amino-acid transport</keyword>
<feature type="transmembrane region" description="Helical" evidence="9">
    <location>
        <begin position="396"/>
        <end position="415"/>
    </location>
</feature>
<name>I2GW09_HENB6</name>
<sequence length="676" mass="75059">MKNYFKGDSTSVNSLQDITTENVTQDRFSYDDGSIDTNNGSDSSQNSSQKDFISNIKNKRIRNFLEGFKRAEHHDESSLANVDRITIAPSKDEPTEYPGNNQYQRSSPFSNGLEDDQKVGPDIYIDDLENKQQVELIGTTIQDEELLPGQKKEDSNAELRQTIKPRHVIMMSLGTGIGTGLLVGNAKPLAAAGPAPLVIGYGIMGTCIYCIIQACGEMAVAYGNLTGSFNTFPSFLVDPGFNFAVAWVYCIQWLCVCPLELVTASMTIQYWTTKVDPDVFVVIFYVLILLINFFGAKGYAEAEFIFNTCKVLMICGFFILAICIDTGAAGTDGYIGAKYWNDPGAFRGQTKIERFKGVMDTFVTAAFAFGATEFIALTAAEQSNPRKAIPSAAKKIIYRVLVIFLNTIILIGFLVPYDSDQLLGSGGSATKASPYVLAISLHGVRVAQHFVNAVILISVISVGNSAFYSSSRLLMSLAQQGSAPKIFDYVDREGRPLIAMCCSAVIAVIAFCATSPKETEVFTWLMAIAGLSQLFTWFAICLSHLRFRRAMKVQGRSLGEMGYLSQTGILGSLYAAIMMILALIAQFWVALVPMGTHTPDANSFFSNYLAMPILIVFYFGYKIWKRDWRLFIRAKDIDLISHRTIYDEELLRQEDEEYREKLRNGPKWKRVAAFWC</sequence>
<reference evidence="11 12" key="1">
    <citation type="journal article" date="2011" name="Proc. Natl. Acad. Sci. U.S.A.">
        <title>Evolutionary erosion of yeast sex chromosomes by mating-type switching accidents.</title>
        <authorList>
            <person name="Gordon J.L."/>
            <person name="Armisen D."/>
            <person name="Proux-Wera E."/>
            <person name="Oheigeartaigh S.S."/>
            <person name="Byrne K.P."/>
            <person name="Wolfe K.H."/>
        </authorList>
    </citation>
    <scope>NUCLEOTIDE SEQUENCE [LARGE SCALE GENOMIC DNA]</scope>
    <source>
        <strain evidence="12">ATCC 34711 / CBS 6284 / DSM 70876 / NBRC 10599 / NRRL Y-10934 / UCD 77-7</strain>
    </source>
</reference>
<dbReference type="EMBL" id="HE806316">
    <property type="protein sequence ID" value="CCH58311.1"/>
    <property type="molecule type" value="Genomic_DNA"/>
</dbReference>
<feature type="region of interest" description="Disordered" evidence="8">
    <location>
        <begin position="23"/>
        <end position="52"/>
    </location>
</feature>
<protein>
    <recommendedName>
        <fullName evidence="10">Amino acid permease/ SLC12A domain-containing protein</fullName>
    </recommendedName>
</protein>
<evidence type="ECO:0000256" key="3">
    <source>
        <dbReference type="ARBA" id="ARBA00022448"/>
    </source>
</evidence>
<keyword evidence="7 9" id="KW-0472">Membrane</keyword>